<dbReference type="Proteomes" id="UP000046395">
    <property type="component" value="Unassembled WGS sequence"/>
</dbReference>
<evidence type="ECO:0000256" key="3">
    <source>
        <dbReference type="ARBA" id="ARBA00022989"/>
    </source>
</evidence>
<keyword evidence="2 5" id="KW-0812">Transmembrane</keyword>
<feature type="transmembrane region" description="Helical" evidence="5">
    <location>
        <begin position="167"/>
        <end position="190"/>
    </location>
</feature>
<feature type="transmembrane region" description="Helical" evidence="5">
    <location>
        <begin position="127"/>
        <end position="146"/>
    </location>
</feature>
<dbReference type="CDD" id="cd00637">
    <property type="entry name" value="7tm_classA_rhodopsin-like"/>
    <property type="match status" value="1"/>
</dbReference>
<evidence type="ECO:0000259" key="6">
    <source>
        <dbReference type="PROSITE" id="PS50262"/>
    </source>
</evidence>
<dbReference type="Gene3D" id="1.20.1070.10">
    <property type="entry name" value="Rhodopsin 7-helix transmembrane proteins"/>
    <property type="match status" value="1"/>
</dbReference>
<reference evidence="8" key="1">
    <citation type="submission" date="2019-12" db="UniProtKB">
        <authorList>
            <consortium name="WormBaseParasite"/>
        </authorList>
    </citation>
    <scope>IDENTIFICATION</scope>
</reference>
<dbReference type="GO" id="GO:0016020">
    <property type="term" value="C:membrane"/>
    <property type="evidence" value="ECO:0007669"/>
    <property type="project" value="UniProtKB-SubCell"/>
</dbReference>
<keyword evidence="3 5" id="KW-1133">Transmembrane helix</keyword>
<keyword evidence="7" id="KW-1185">Reference proteome</keyword>
<evidence type="ECO:0000256" key="1">
    <source>
        <dbReference type="ARBA" id="ARBA00004370"/>
    </source>
</evidence>
<feature type="transmembrane region" description="Helical" evidence="5">
    <location>
        <begin position="261"/>
        <end position="279"/>
    </location>
</feature>
<accession>A0A5S6QI45</accession>
<comment type="subcellular location">
    <subcellularLocation>
        <location evidence="1">Membrane</location>
    </subcellularLocation>
</comment>
<evidence type="ECO:0000256" key="5">
    <source>
        <dbReference type="SAM" id="Phobius"/>
    </source>
</evidence>
<feature type="transmembrane region" description="Helical" evidence="5">
    <location>
        <begin position="210"/>
        <end position="229"/>
    </location>
</feature>
<sequence length="366" mass="41551">MDLSAELALCQCTNTSAWMFDFSNVLYNDSEQWLHWSSVPKDATRLIIGVTILTISILALTIQSHVLLIILCNRMWRLSFFFLWFVSQGVADFLCLLTNVYGCLTIVFPDTFFHCGTANAMGYLSEAVYHVALPHYFVLAFVRYLSIRSPIHFAHYARRTVVQAVSLWLVASAVAAAFLFSEPSNSIYFHPLLGSWVLACPKLYKPLLDVYWTLLPSLCILTSLVLYSLSWRELKRQRTYQYRATMHRSSSESNKRAENNVVAIGLTMTIVLLVENAFWRLSVSRLFVRHWWSGYSLTLAQVLRCGSNPVLLLIISSEVMVNSVFRSDDRGSTVDPDGLSLSKTSTTRFKQSASEYVTEARDGRLA</sequence>
<feature type="domain" description="G-protein coupled receptors family 1 profile" evidence="6">
    <location>
        <begin position="62"/>
        <end position="274"/>
    </location>
</feature>
<protein>
    <submittedName>
        <fullName evidence="8">G_PROTEIN_RECEP_F1_2 domain-containing protein</fullName>
    </submittedName>
</protein>
<evidence type="ECO:0000313" key="8">
    <source>
        <dbReference type="WBParaSite" id="TMUE_2000006868.1"/>
    </source>
</evidence>
<dbReference type="WBParaSite" id="TMUE_2000006868.1">
    <property type="protein sequence ID" value="TMUE_2000006868.1"/>
    <property type="gene ID" value="WBGene00293015"/>
</dbReference>
<name>A0A5S6QI45_TRIMR</name>
<feature type="transmembrane region" description="Helical" evidence="5">
    <location>
        <begin position="46"/>
        <end position="70"/>
    </location>
</feature>
<keyword evidence="4 5" id="KW-0472">Membrane</keyword>
<organism evidence="7 8">
    <name type="scientific">Trichuris muris</name>
    <name type="common">Mouse whipworm</name>
    <dbReference type="NCBI Taxonomy" id="70415"/>
    <lineage>
        <taxon>Eukaryota</taxon>
        <taxon>Metazoa</taxon>
        <taxon>Ecdysozoa</taxon>
        <taxon>Nematoda</taxon>
        <taxon>Enoplea</taxon>
        <taxon>Dorylaimia</taxon>
        <taxon>Trichinellida</taxon>
        <taxon>Trichuridae</taxon>
        <taxon>Trichuris</taxon>
    </lineage>
</organism>
<dbReference type="AlphaFoldDB" id="A0A5S6QI45"/>
<dbReference type="SUPFAM" id="SSF81321">
    <property type="entry name" value="Family A G protein-coupled receptor-like"/>
    <property type="match status" value="1"/>
</dbReference>
<dbReference type="PROSITE" id="PS50262">
    <property type="entry name" value="G_PROTEIN_RECEP_F1_2"/>
    <property type="match status" value="1"/>
</dbReference>
<dbReference type="InterPro" id="IPR017452">
    <property type="entry name" value="GPCR_Rhodpsn_7TM"/>
</dbReference>
<proteinExistence type="predicted"/>
<evidence type="ECO:0000256" key="2">
    <source>
        <dbReference type="ARBA" id="ARBA00022692"/>
    </source>
</evidence>
<feature type="transmembrane region" description="Helical" evidence="5">
    <location>
        <begin position="82"/>
        <end position="107"/>
    </location>
</feature>
<evidence type="ECO:0000256" key="4">
    <source>
        <dbReference type="ARBA" id="ARBA00023136"/>
    </source>
</evidence>
<evidence type="ECO:0000313" key="7">
    <source>
        <dbReference type="Proteomes" id="UP000046395"/>
    </source>
</evidence>